<dbReference type="Proteomes" id="UP000540929">
    <property type="component" value="Unassembled WGS sequence"/>
</dbReference>
<sequence length="239" mass="26818">MSKFKSDLYDICDSVANEFSGWKFSSGQFKNKSLKHSDLIVHPGFGFERGTTPLQPGVTLNNKRAMKLSKELFGAVRETSIVNLQVIAHTLVHTPAHLRLGALIVEEKDAFLTAAKTTPAVEEITLDISEAYPVLVAMMKDGIAFIETHYDLGSEEALLKALPPVYTTRHENSPYDQMELQKGVQVCLAHTLLGDFEFVESYLSDEFRTIFPKRTDELKKIVDALPRLKKLYRENGSVI</sequence>
<proteinExistence type="predicted"/>
<evidence type="ECO:0000313" key="1">
    <source>
        <dbReference type="EMBL" id="NYH24792.1"/>
    </source>
</evidence>
<organism evidence="1 2">
    <name type="scientific">Paraburkholderia bryophila</name>
    <dbReference type="NCBI Taxonomy" id="420952"/>
    <lineage>
        <taxon>Bacteria</taxon>
        <taxon>Pseudomonadati</taxon>
        <taxon>Pseudomonadota</taxon>
        <taxon>Betaproteobacteria</taxon>
        <taxon>Burkholderiales</taxon>
        <taxon>Burkholderiaceae</taxon>
        <taxon>Paraburkholderia</taxon>
    </lineage>
</organism>
<accession>A0A7Y9WPQ9</accession>
<protein>
    <submittedName>
        <fullName evidence="1">Uncharacterized protein</fullName>
    </submittedName>
</protein>
<dbReference type="RefSeq" id="WP_179744997.1">
    <property type="nucleotide sequence ID" value="NZ_JACCAS010000002.1"/>
</dbReference>
<name>A0A7Y9WPQ9_9BURK</name>
<gene>
    <name evidence="1" type="ORF">GGD40_004363</name>
</gene>
<dbReference type="EMBL" id="JACCAS010000002">
    <property type="protein sequence ID" value="NYH24792.1"/>
    <property type="molecule type" value="Genomic_DNA"/>
</dbReference>
<reference evidence="1 2" key="1">
    <citation type="submission" date="2020-07" db="EMBL/GenBank/DDBJ databases">
        <title>Exploring microbial biodiversity for novel pathways involved in the catabolism of aromatic compounds derived from lignin.</title>
        <authorList>
            <person name="Elkins J."/>
        </authorList>
    </citation>
    <scope>NUCLEOTIDE SEQUENCE [LARGE SCALE GENOMIC DNA]</scope>
    <source>
        <strain evidence="1 2">H2C3C</strain>
    </source>
</reference>
<comment type="caution">
    <text evidence="1">The sequence shown here is derived from an EMBL/GenBank/DDBJ whole genome shotgun (WGS) entry which is preliminary data.</text>
</comment>
<dbReference type="AlphaFoldDB" id="A0A7Y9WPQ9"/>
<evidence type="ECO:0000313" key="2">
    <source>
        <dbReference type="Proteomes" id="UP000540929"/>
    </source>
</evidence>
<keyword evidence="2" id="KW-1185">Reference proteome</keyword>